<evidence type="ECO:0000313" key="3">
    <source>
        <dbReference type="Proteomes" id="UP001595629"/>
    </source>
</evidence>
<dbReference type="RefSeq" id="WP_386734975.1">
    <property type="nucleotide sequence ID" value="NZ_JBHRXI010000008.1"/>
</dbReference>
<feature type="compositionally biased region" description="Pro residues" evidence="1">
    <location>
        <begin position="172"/>
        <end position="186"/>
    </location>
</feature>
<reference evidence="3" key="1">
    <citation type="journal article" date="2019" name="Int. J. Syst. Evol. Microbiol.">
        <title>The Global Catalogue of Microorganisms (GCM) 10K type strain sequencing project: providing services to taxonomists for standard genome sequencing and annotation.</title>
        <authorList>
            <consortium name="The Broad Institute Genomics Platform"/>
            <consortium name="The Broad Institute Genome Sequencing Center for Infectious Disease"/>
            <person name="Wu L."/>
            <person name="Ma J."/>
        </authorList>
    </citation>
    <scope>NUCLEOTIDE SEQUENCE [LARGE SCALE GENOMIC DNA]</scope>
    <source>
        <strain evidence="3">KCTC 42911</strain>
    </source>
</reference>
<evidence type="ECO:0000313" key="2">
    <source>
        <dbReference type="EMBL" id="MFC3613782.1"/>
    </source>
</evidence>
<proteinExistence type="predicted"/>
<name>A0ABV7TDY6_9RHOB</name>
<feature type="region of interest" description="Disordered" evidence="1">
    <location>
        <begin position="171"/>
        <end position="192"/>
    </location>
</feature>
<evidence type="ECO:0000256" key="1">
    <source>
        <dbReference type="SAM" id="MobiDB-lite"/>
    </source>
</evidence>
<protein>
    <submittedName>
        <fullName evidence="2">Uncharacterized protein</fullName>
    </submittedName>
</protein>
<dbReference type="Proteomes" id="UP001595629">
    <property type="component" value="Unassembled WGS sequence"/>
</dbReference>
<comment type="caution">
    <text evidence="2">The sequence shown here is derived from an EMBL/GenBank/DDBJ whole genome shotgun (WGS) entry which is preliminary data.</text>
</comment>
<accession>A0ABV7TDY6</accession>
<organism evidence="2 3">
    <name type="scientific">Lutimaribacter marinistellae</name>
    <dbReference type="NCBI Taxonomy" id="1820329"/>
    <lineage>
        <taxon>Bacteria</taxon>
        <taxon>Pseudomonadati</taxon>
        <taxon>Pseudomonadota</taxon>
        <taxon>Alphaproteobacteria</taxon>
        <taxon>Rhodobacterales</taxon>
        <taxon>Roseobacteraceae</taxon>
        <taxon>Lutimaribacter</taxon>
    </lineage>
</organism>
<dbReference type="EMBL" id="JBHRXI010000008">
    <property type="protein sequence ID" value="MFC3613782.1"/>
    <property type="molecule type" value="Genomic_DNA"/>
</dbReference>
<keyword evidence="3" id="KW-1185">Reference proteome</keyword>
<sequence length="348" mass="39320">MNSIKAQAHLHHQYFLGLQLMVAVEKGRDVVGDWMFRLFRRQHEDKFLSSFEKLGLSDLPHAVACAKYHVLSNGVGGVRVEYMEENDRKAWVRFRYPRWMYDGPAICGIPVEASRGFLRGWYAQNGVSLKNPRLGYVCVSEDLTGQFGLCGYFQEYDHELLPEERLRFAPQEVPPSFDPSKQPAPPDDQWSDERLSKAARNYALEYVRNGLRELGHVIGADQAMDIGKRAARLTGLQQYRHLAQAMDCVDGAVPDVADFLQKAFAGMGDGVEMTLHDDGQQAKVTQTGLRVVRDIEGHDRASILACWIQLWLGAIASHRSFFDVGVEHNADGLVWKLSLREQASIQQT</sequence>
<gene>
    <name evidence="2" type="ORF">ACFORG_08435</name>
</gene>